<organism evidence="2 3">
    <name type="scientific">Chrysochromulina tobinii</name>
    <dbReference type="NCBI Taxonomy" id="1460289"/>
    <lineage>
        <taxon>Eukaryota</taxon>
        <taxon>Haptista</taxon>
        <taxon>Haptophyta</taxon>
        <taxon>Prymnesiophyceae</taxon>
        <taxon>Prymnesiales</taxon>
        <taxon>Chrysochromulinaceae</taxon>
        <taxon>Chrysochromulina</taxon>
    </lineage>
</organism>
<dbReference type="AlphaFoldDB" id="A0A0M0JAF7"/>
<accession>A0A0M0JAF7</accession>
<sequence>MATVRHTVSPESLQAAGKAAVRHDTVVSRRRRRHATAASSDFFCVPSGGAPTGASLHLRLPLRRRRPRRRVRRLHLRHRLRPLRPALLASSTHLRRDVQLGFRGRLRRRRPRLGVPPGPRPTACGRMSTGRHM</sequence>
<gene>
    <name evidence="2" type="ORF">Ctob_002848</name>
</gene>
<protein>
    <submittedName>
        <fullName evidence="2">Uncharacterized protein</fullName>
    </submittedName>
</protein>
<feature type="region of interest" description="Disordered" evidence="1">
    <location>
        <begin position="109"/>
        <end position="133"/>
    </location>
</feature>
<keyword evidence="3" id="KW-1185">Reference proteome</keyword>
<proteinExistence type="predicted"/>
<evidence type="ECO:0000256" key="1">
    <source>
        <dbReference type="SAM" id="MobiDB-lite"/>
    </source>
</evidence>
<dbReference type="EMBL" id="JWZX01003201">
    <property type="protein sequence ID" value="KOO23347.1"/>
    <property type="molecule type" value="Genomic_DNA"/>
</dbReference>
<name>A0A0M0JAF7_9EUKA</name>
<evidence type="ECO:0000313" key="3">
    <source>
        <dbReference type="Proteomes" id="UP000037460"/>
    </source>
</evidence>
<comment type="caution">
    <text evidence="2">The sequence shown here is derived from an EMBL/GenBank/DDBJ whole genome shotgun (WGS) entry which is preliminary data.</text>
</comment>
<evidence type="ECO:0000313" key="2">
    <source>
        <dbReference type="EMBL" id="KOO23347.1"/>
    </source>
</evidence>
<dbReference type="Proteomes" id="UP000037460">
    <property type="component" value="Unassembled WGS sequence"/>
</dbReference>
<reference evidence="3" key="1">
    <citation type="journal article" date="2015" name="PLoS Genet.">
        <title>Genome Sequence and Transcriptome Analyses of Chrysochromulina tobin: Metabolic Tools for Enhanced Algal Fitness in the Prominent Order Prymnesiales (Haptophyceae).</title>
        <authorList>
            <person name="Hovde B.T."/>
            <person name="Deodato C.R."/>
            <person name="Hunsperger H.M."/>
            <person name="Ryken S.A."/>
            <person name="Yost W."/>
            <person name="Jha R.K."/>
            <person name="Patterson J."/>
            <person name="Monnat R.J. Jr."/>
            <person name="Barlow S.B."/>
            <person name="Starkenburg S.R."/>
            <person name="Cattolico R.A."/>
        </authorList>
    </citation>
    <scope>NUCLEOTIDE SEQUENCE</scope>
    <source>
        <strain evidence="3">CCMP291</strain>
    </source>
</reference>